<reference evidence="3" key="1">
    <citation type="submission" date="2023-07" db="EMBL/GenBank/DDBJ databases">
        <title>30 novel species of actinomycetes from the DSMZ collection.</title>
        <authorList>
            <person name="Nouioui I."/>
        </authorList>
    </citation>
    <scope>NUCLEOTIDE SEQUENCE [LARGE SCALE GENOMIC DNA]</scope>
    <source>
        <strain evidence="3">DSM 44915</strain>
    </source>
</reference>
<accession>A0ABU2K0V3</accession>
<dbReference type="InterPro" id="IPR034768">
    <property type="entry name" value="4FE4S_WBL"/>
</dbReference>
<dbReference type="Proteomes" id="UP001183410">
    <property type="component" value="Unassembled WGS sequence"/>
</dbReference>
<evidence type="ECO:0000313" key="3">
    <source>
        <dbReference type="Proteomes" id="UP001183410"/>
    </source>
</evidence>
<sequence length="104" mass="11106">MTSPYARSTAAPAGRWQDRAVCRALPPAVFDPPVGDWDAVRAAKGLCRVCPVAVTCLREAMAEEGGMGAQHRATIRGGYTPEERVAIHRTYAAARRAATPTPTN</sequence>
<proteinExistence type="predicted"/>
<evidence type="ECO:0000259" key="1">
    <source>
        <dbReference type="PROSITE" id="PS51674"/>
    </source>
</evidence>
<dbReference type="Pfam" id="PF02467">
    <property type="entry name" value="Whib"/>
    <property type="match status" value="1"/>
</dbReference>
<protein>
    <submittedName>
        <fullName evidence="2">WhiB family transcriptional regulator</fullName>
    </submittedName>
</protein>
<name>A0ABU2K0V3_9ACTN</name>
<keyword evidence="3" id="KW-1185">Reference proteome</keyword>
<evidence type="ECO:0000313" key="2">
    <source>
        <dbReference type="EMBL" id="MDT0270613.1"/>
    </source>
</evidence>
<gene>
    <name evidence="2" type="ORF">RM844_30505</name>
</gene>
<dbReference type="PROSITE" id="PS51674">
    <property type="entry name" value="4FE4S_WBL"/>
    <property type="match status" value="1"/>
</dbReference>
<dbReference type="RefSeq" id="WP_311670677.1">
    <property type="nucleotide sequence ID" value="NZ_JAVREO010000029.1"/>
</dbReference>
<dbReference type="EMBL" id="JAVREO010000029">
    <property type="protein sequence ID" value="MDT0270613.1"/>
    <property type="molecule type" value="Genomic_DNA"/>
</dbReference>
<feature type="domain" description="4Fe-4S Wbl-type" evidence="1">
    <location>
        <begin position="21"/>
        <end position="86"/>
    </location>
</feature>
<comment type="caution">
    <text evidence="2">The sequence shown here is derived from an EMBL/GenBank/DDBJ whole genome shotgun (WGS) entry which is preliminary data.</text>
</comment>
<organism evidence="2 3">
    <name type="scientific">Streptomyces chisholmiae</name>
    <dbReference type="NCBI Taxonomy" id="3075540"/>
    <lineage>
        <taxon>Bacteria</taxon>
        <taxon>Bacillati</taxon>
        <taxon>Actinomycetota</taxon>
        <taxon>Actinomycetes</taxon>
        <taxon>Kitasatosporales</taxon>
        <taxon>Streptomycetaceae</taxon>
        <taxon>Streptomyces</taxon>
    </lineage>
</organism>